<name>A0ABV9XZH2_9PSEU</name>
<dbReference type="Proteomes" id="UP001595833">
    <property type="component" value="Unassembled WGS sequence"/>
</dbReference>
<dbReference type="Pfam" id="PF03995">
    <property type="entry name" value="Inhibitor_I36"/>
    <property type="match status" value="1"/>
</dbReference>
<evidence type="ECO:0000313" key="3">
    <source>
        <dbReference type="Proteomes" id="UP001595833"/>
    </source>
</evidence>
<organism evidence="2 3">
    <name type="scientific">Saccharothrix xinjiangensis</name>
    <dbReference type="NCBI Taxonomy" id="204798"/>
    <lineage>
        <taxon>Bacteria</taxon>
        <taxon>Bacillati</taxon>
        <taxon>Actinomycetota</taxon>
        <taxon>Actinomycetes</taxon>
        <taxon>Pseudonocardiales</taxon>
        <taxon>Pseudonocardiaceae</taxon>
        <taxon>Saccharothrix</taxon>
    </lineage>
</organism>
<gene>
    <name evidence="2" type="ORF">ACFPFM_18770</name>
</gene>
<keyword evidence="3" id="KW-1185">Reference proteome</keyword>
<evidence type="ECO:0000256" key="1">
    <source>
        <dbReference type="SAM" id="SignalP"/>
    </source>
</evidence>
<feature type="signal peptide" evidence="1">
    <location>
        <begin position="1"/>
        <end position="20"/>
    </location>
</feature>
<proteinExistence type="predicted"/>
<feature type="chain" id="PRO_5046950061" evidence="1">
    <location>
        <begin position="21"/>
        <end position="125"/>
    </location>
</feature>
<dbReference type="SUPFAM" id="SSF49695">
    <property type="entry name" value="gamma-Crystallin-like"/>
    <property type="match status" value="1"/>
</dbReference>
<sequence length="125" mass="13328">MLAALGLAVIALTTPAVAQAQQPGDVGAMAFADCPAGYFCVWEHADGTGHWARFQTGSLDLTVPVGSFVFNDKISSVWNRTSRIWCLYENINRGGAVLRIAAGWGPGPIGPRYEFNDRVSSLGPC</sequence>
<keyword evidence="1" id="KW-0732">Signal</keyword>
<evidence type="ECO:0000313" key="2">
    <source>
        <dbReference type="EMBL" id="MFC5055793.1"/>
    </source>
</evidence>
<dbReference type="InterPro" id="IPR011024">
    <property type="entry name" value="G_crystallin-like"/>
</dbReference>
<dbReference type="RefSeq" id="WP_344041723.1">
    <property type="nucleotide sequence ID" value="NZ_BAAAKE010000030.1"/>
</dbReference>
<accession>A0ABV9XZH2</accession>
<dbReference type="EMBL" id="JBHSJB010000017">
    <property type="protein sequence ID" value="MFC5055793.1"/>
    <property type="molecule type" value="Genomic_DNA"/>
</dbReference>
<dbReference type="Gene3D" id="2.60.20.10">
    <property type="entry name" value="Crystallins"/>
    <property type="match status" value="1"/>
</dbReference>
<comment type="caution">
    <text evidence="2">The sequence shown here is derived from an EMBL/GenBank/DDBJ whole genome shotgun (WGS) entry which is preliminary data.</text>
</comment>
<protein>
    <submittedName>
        <fullName evidence="2">Peptidase inhibitor family I36 protein</fullName>
    </submittedName>
</protein>
<reference evidence="3" key="1">
    <citation type="journal article" date="2019" name="Int. J. Syst. Evol. Microbiol.">
        <title>The Global Catalogue of Microorganisms (GCM) 10K type strain sequencing project: providing services to taxonomists for standard genome sequencing and annotation.</title>
        <authorList>
            <consortium name="The Broad Institute Genomics Platform"/>
            <consortium name="The Broad Institute Genome Sequencing Center for Infectious Disease"/>
            <person name="Wu L."/>
            <person name="Ma J."/>
        </authorList>
    </citation>
    <scope>NUCLEOTIDE SEQUENCE [LARGE SCALE GENOMIC DNA]</scope>
    <source>
        <strain evidence="3">KCTC 12848</strain>
    </source>
</reference>